<evidence type="ECO:0000313" key="9">
    <source>
        <dbReference type="Proteomes" id="UP001302126"/>
    </source>
</evidence>
<keyword evidence="9" id="KW-1185">Reference proteome</keyword>
<protein>
    <recommendedName>
        <fullName evidence="7">C2H2-type domain-containing protein</fullName>
    </recommendedName>
</protein>
<feature type="compositionally biased region" description="Low complexity" evidence="6">
    <location>
        <begin position="453"/>
        <end position="464"/>
    </location>
</feature>
<keyword evidence="3 5" id="KW-0863">Zinc-finger</keyword>
<feature type="region of interest" description="Disordered" evidence="6">
    <location>
        <begin position="293"/>
        <end position="343"/>
    </location>
</feature>
<feature type="compositionally biased region" description="Polar residues" evidence="6">
    <location>
        <begin position="441"/>
        <end position="452"/>
    </location>
</feature>
<evidence type="ECO:0000313" key="8">
    <source>
        <dbReference type="EMBL" id="KAK4193437.1"/>
    </source>
</evidence>
<dbReference type="PROSITE" id="PS50157">
    <property type="entry name" value="ZINC_FINGER_C2H2_2"/>
    <property type="match status" value="2"/>
</dbReference>
<dbReference type="InterPro" id="IPR036236">
    <property type="entry name" value="Znf_C2H2_sf"/>
</dbReference>
<proteinExistence type="predicted"/>
<evidence type="ECO:0000256" key="4">
    <source>
        <dbReference type="ARBA" id="ARBA00022833"/>
    </source>
</evidence>
<feature type="domain" description="C2H2-type" evidence="7">
    <location>
        <begin position="637"/>
        <end position="664"/>
    </location>
</feature>
<evidence type="ECO:0000256" key="2">
    <source>
        <dbReference type="ARBA" id="ARBA00022737"/>
    </source>
</evidence>
<dbReference type="Proteomes" id="UP001302126">
    <property type="component" value="Unassembled WGS sequence"/>
</dbReference>
<dbReference type="PANTHER" id="PTHR23057:SF0">
    <property type="entry name" value="JUXTAPOSED WITH ANOTHER ZINC FINGER PROTEIN 1"/>
    <property type="match status" value="1"/>
</dbReference>
<evidence type="ECO:0000256" key="3">
    <source>
        <dbReference type="ARBA" id="ARBA00022771"/>
    </source>
</evidence>
<gene>
    <name evidence="8" type="ORF">QBC35DRAFT_372154</name>
</gene>
<feature type="compositionally biased region" description="Low complexity" evidence="6">
    <location>
        <begin position="110"/>
        <end position="120"/>
    </location>
</feature>
<reference evidence="8" key="2">
    <citation type="submission" date="2023-05" db="EMBL/GenBank/DDBJ databases">
        <authorList>
            <consortium name="Lawrence Berkeley National Laboratory"/>
            <person name="Steindorff A."/>
            <person name="Hensen N."/>
            <person name="Bonometti L."/>
            <person name="Westerberg I."/>
            <person name="Brannstrom I.O."/>
            <person name="Guillou S."/>
            <person name="Cros-Aarteil S."/>
            <person name="Calhoun S."/>
            <person name="Haridas S."/>
            <person name="Kuo A."/>
            <person name="Mondo S."/>
            <person name="Pangilinan J."/>
            <person name="Riley R."/>
            <person name="Labutti K."/>
            <person name="Andreopoulos B."/>
            <person name="Lipzen A."/>
            <person name="Chen C."/>
            <person name="Yanf M."/>
            <person name="Daum C."/>
            <person name="Ng V."/>
            <person name="Clum A."/>
            <person name="Ohm R."/>
            <person name="Martin F."/>
            <person name="Silar P."/>
            <person name="Natvig D."/>
            <person name="Lalanne C."/>
            <person name="Gautier V."/>
            <person name="Ament-Velasquez S.L."/>
            <person name="Kruys A."/>
            <person name="Hutchinson M.I."/>
            <person name="Powell A.J."/>
            <person name="Barry K."/>
            <person name="Miller A.N."/>
            <person name="Grigoriev I.V."/>
            <person name="Debuchy R."/>
            <person name="Gladieux P."/>
            <person name="Thoren M.H."/>
            <person name="Johannesson H."/>
        </authorList>
    </citation>
    <scope>NUCLEOTIDE SEQUENCE</scope>
    <source>
        <strain evidence="8">PSN309</strain>
    </source>
</reference>
<organism evidence="8 9">
    <name type="scientific">Podospora australis</name>
    <dbReference type="NCBI Taxonomy" id="1536484"/>
    <lineage>
        <taxon>Eukaryota</taxon>
        <taxon>Fungi</taxon>
        <taxon>Dikarya</taxon>
        <taxon>Ascomycota</taxon>
        <taxon>Pezizomycotina</taxon>
        <taxon>Sordariomycetes</taxon>
        <taxon>Sordariomycetidae</taxon>
        <taxon>Sordariales</taxon>
        <taxon>Podosporaceae</taxon>
        <taxon>Podospora</taxon>
    </lineage>
</organism>
<dbReference type="FunFam" id="3.30.160.60:FF:000676">
    <property type="entry name" value="C2H2 transcription factor (Sfp1)"/>
    <property type="match status" value="1"/>
</dbReference>
<dbReference type="AlphaFoldDB" id="A0AAN6X8U4"/>
<comment type="caution">
    <text evidence="8">The sequence shown here is derived from an EMBL/GenBank/DDBJ whole genome shotgun (WGS) entry which is preliminary data.</text>
</comment>
<name>A0AAN6X8U4_9PEZI</name>
<dbReference type="InterPro" id="IPR013087">
    <property type="entry name" value="Znf_C2H2_type"/>
</dbReference>
<evidence type="ECO:0000256" key="1">
    <source>
        <dbReference type="ARBA" id="ARBA00022723"/>
    </source>
</evidence>
<feature type="region of interest" description="Disordered" evidence="6">
    <location>
        <begin position="425"/>
        <end position="523"/>
    </location>
</feature>
<feature type="region of interest" description="Disordered" evidence="6">
    <location>
        <begin position="1"/>
        <end position="133"/>
    </location>
</feature>
<feature type="compositionally biased region" description="Low complexity" evidence="6">
    <location>
        <begin position="46"/>
        <end position="76"/>
    </location>
</feature>
<dbReference type="FunFam" id="3.30.160.60:FF:000446">
    <property type="entry name" value="Zinc finger protein"/>
    <property type="match status" value="1"/>
</dbReference>
<dbReference type="InterPro" id="IPR051580">
    <property type="entry name" value="ZnF-Chromatin_assoc"/>
</dbReference>
<dbReference type="PROSITE" id="PS00028">
    <property type="entry name" value="ZINC_FINGER_C2H2_1"/>
    <property type="match status" value="1"/>
</dbReference>
<keyword evidence="2" id="KW-0677">Repeat</keyword>
<evidence type="ECO:0000259" key="7">
    <source>
        <dbReference type="PROSITE" id="PS50157"/>
    </source>
</evidence>
<dbReference type="SMART" id="SM00355">
    <property type="entry name" value="ZnF_C2H2"/>
    <property type="match status" value="2"/>
</dbReference>
<feature type="compositionally biased region" description="Polar residues" evidence="6">
    <location>
        <begin position="513"/>
        <end position="523"/>
    </location>
</feature>
<accession>A0AAN6X8U4</accession>
<reference evidence="8" key="1">
    <citation type="journal article" date="2023" name="Mol. Phylogenet. Evol.">
        <title>Genome-scale phylogeny and comparative genomics of the fungal order Sordariales.</title>
        <authorList>
            <person name="Hensen N."/>
            <person name="Bonometti L."/>
            <person name="Westerberg I."/>
            <person name="Brannstrom I.O."/>
            <person name="Guillou S."/>
            <person name="Cros-Aarteil S."/>
            <person name="Calhoun S."/>
            <person name="Haridas S."/>
            <person name="Kuo A."/>
            <person name="Mondo S."/>
            <person name="Pangilinan J."/>
            <person name="Riley R."/>
            <person name="LaButti K."/>
            <person name="Andreopoulos B."/>
            <person name="Lipzen A."/>
            <person name="Chen C."/>
            <person name="Yan M."/>
            <person name="Daum C."/>
            <person name="Ng V."/>
            <person name="Clum A."/>
            <person name="Steindorff A."/>
            <person name="Ohm R.A."/>
            <person name="Martin F."/>
            <person name="Silar P."/>
            <person name="Natvig D.O."/>
            <person name="Lalanne C."/>
            <person name="Gautier V."/>
            <person name="Ament-Velasquez S.L."/>
            <person name="Kruys A."/>
            <person name="Hutchinson M.I."/>
            <person name="Powell A.J."/>
            <person name="Barry K."/>
            <person name="Miller A.N."/>
            <person name="Grigoriev I.V."/>
            <person name="Debuchy R."/>
            <person name="Gladieux P."/>
            <person name="Hiltunen Thoren M."/>
            <person name="Johannesson H."/>
        </authorList>
    </citation>
    <scope>NUCLEOTIDE SEQUENCE</scope>
    <source>
        <strain evidence="8">PSN309</strain>
    </source>
</reference>
<keyword evidence="4" id="KW-0862">Zinc</keyword>
<dbReference type="GO" id="GO:0005634">
    <property type="term" value="C:nucleus"/>
    <property type="evidence" value="ECO:0007669"/>
    <property type="project" value="TreeGrafter"/>
</dbReference>
<evidence type="ECO:0000256" key="6">
    <source>
        <dbReference type="SAM" id="MobiDB-lite"/>
    </source>
</evidence>
<feature type="compositionally biased region" description="Polar residues" evidence="6">
    <location>
        <begin position="311"/>
        <end position="327"/>
    </location>
</feature>
<feature type="domain" description="C2H2-type" evidence="7">
    <location>
        <begin position="576"/>
        <end position="606"/>
    </location>
</feature>
<sequence length="697" mass="76094">MNWSANSKASPEPTAEPVTGGSSSGGAQQPAVPAVGGNNNRRSFLDRASPSASASATSDSPSSLNNSSSRSPSLTPQPATPKSPPFSGFFRPAPHKLNVFNDPTNPFAPFEQSKQSFQQEKSSRCAPPSPRVRDPLNEDFELFEEDVVFENNNTNRLAVAADNDTEMTSGHNFDAAMHGRGRQDSFVSAGAKPISMANPNPNRIRRESMAGSLMGGAGGMSWGGISMGSFIREDIMMTGTSPFMTHQSPSFHSSSYIPKLEANFMRDFTCCERTWATLHDLLQHYEEHHHNTTGGAGFGAHPGAPRGPVSRATSAAPSAGRAQQATQPMHGFPQQRQVGAGANLGVGGIGQMVRQQTPVTHKMNNMNNMMTHMNDDLDAVGDMEMDETIGHMDMDDSQRIQQTRQLFNQHQRPQLHLNASGLPHQALRTSQPPTPAAASFGFQNNPTVSSVNTPTLTTQQGLPQRGPQFPQDGGEDDEDPMPMRLNLPQLTGIPFPNLGGTIDDPAKRLYSPGGTQQISSQQRALDQQFQMHQQVQQQLQSMNLDFSQLPPGTDVAAVMQQFTALMMPPPEEHKPFRCPVIGCEKAYKNQNGLKYHKTHGHSTQQLHENGDGTFSIVNPETSVPYPGTMGMEKEKPFKCEVCGKRYKNLNGLKYHKQHSPACDPELRAQHQNLLSTMMQNPASFMAMQQHNLPNINE</sequence>
<dbReference type="SUPFAM" id="SSF57667">
    <property type="entry name" value="beta-beta-alpha zinc fingers"/>
    <property type="match status" value="1"/>
</dbReference>
<dbReference type="GO" id="GO:0008270">
    <property type="term" value="F:zinc ion binding"/>
    <property type="evidence" value="ECO:0007669"/>
    <property type="project" value="UniProtKB-KW"/>
</dbReference>
<keyword evidence="1" id="KW-0479">Metal-binding</keyword>
<dbReference type="Gene3D" id="3.30.160.60">
    <property type="entry name" value="Classic Zinc Finger"/>
    <property type="match status" value="1"/>
</dbReference>
<evidence type="ECO:0000256" key="5">
    <source>
        <dbReference type="PROSITE-ProRule" id="PRU00042"/>
    </source>
</evidence>
<dbReference type="PANTHER" id="PTHR23057">
    <property type="entry name" value="JUXTAPOSED WITH ANOTHER ZINC FINGER PROTEIN 1"/>
    <property type="match status" value="1"/>
</dbReference>
<dbReference type="EMBL" id="MU864351">
    <property type="protein sequence ID" value="KAK4193437.1"/>
    <property type="molecule type" value="Genomic_DNA"/>
</dbReference>